<evidence type="ECO:0000313" key="3">
    <source>
        <dbReference type="Proteomes" id="UP000243686"/>
    </source>
</evidence>
<name>A0A1S8X6T4_OPIVI</name>
<accession>A0A1S8X6T4</accession>
<reference evidence="2 3" key="1">
    <citation type="submission" date="2015-03" db="EMBL/GenBank/DDBJ databases">
        <title>Draft genome of the nematode, Opisthorchis viverrini.</title>
        <authorList>
            <person name="Mitreva M."/>
        </authorList>
    </citation>
    <scope>NUCLEOTIDE SEQUENCE [LARGE SCALE GENOMIC DNA]</scope>
    <source>
        <strain evidence="2">Khon Kaen</strain>
    </source>
</reference>
<evidence type="ECO:0000259" key="1">
    <source>
        <dbReference type="Pfam" id="PF19316"/>
    </source>
</evidence>
<dbReference type="AlphaFoldDB" id="A0A1S8X6T4"/>
<keyword evidence="3" id="KW-1185">Reference proteome</keyword>
<dbReference type="InterPro" id="IPR045687">
    <property type="entry name" value="PIGG/GPI7_C"/>
</dbReference>
<dbReference type="Pfam" id="PF19316">
    <property type="entry name" value="PIGO_PIGG"/>
    <property type="match status" value="1"/>
</dbReference>
<dbReference type="Proteomes" id="UP000243686">
    <property type="component" value="Unassembled WGS sequence"/>
</dbReference>
<sequence length="179" mass="19503">MGSEVDAVLFEGNSLSLATVDVSAAYVGLRTHQPTIAGVLLTLYTYAGPLFWQMAYLTRFSLPGDLERHVTTSLACFRLGFVLLPITFCATSGSKTDAVVYLARSVTSAEDEKASTVDLLPMTAIMLLTALTKNDFMKTGAEQSPVKTSEELNSSQYRLKYTIMWAASEQSVNLIIDKV</sequence>
<feature type="domain" description="GPI ethanolamine phosphate transferase 2 C-terminal" evidence="1">
    <location>
        <begin position="12"/>
        <end position="58"/>
    </location>
</feature>
<protein>
    <recommendedName>
        <fullName evidence="1">GPI ethanolamine phosphate transferase 2 C-terminal domain-containing protein</fullName>
    </recommendedName>
</protein>
<gene>
    <name evidence="2" type="ORF">X801_01933</name>
</gene>
<organism evidence="2 3">
    <name type="scientific">Opisthorchis viverrini</name>
    <name type="common">Southeast Asian liver fluke</name>
    <dbReference type="NCBI Taxonomy" id="6198"/>
    <lineage>
        <taxon>Eukaryota</taxon>
        <taxon>Metazoa</taxon>
        <taxon>Spiralia</taxon>
        <taxon>Lophotrochozoa</taxon>
        <taxon>Platyhelminthes</taxon>
        <taxon>Trematoda</taxon>
        <taxon>Digenea</taxon>
        <taxon>Opisthorchiida</taxon>
        <taxon>Opisthorchiata</taxon>
        <taxon>Opisthorchiidae</taxon>
        <taxon>Opisthorchis</taxon>
    </lineage>
</organism>
<proteinExistence type="predicted"/>
<evidence type="ECO:0000313" key="2">
    <source>
        <dbReference type="EMBL" id="OON22163.1"/>
    </source>
</evidence>
<dbReference type="EMBL" id="KV891870">
    <property type="protein sequence ID" value="OON22163.1"/>
    <property type="molecule type" value="Genomic_DNA"/>
</dbReference>